<evidence type="ECO:0000313" key="2">
    <source>
        <dbReference type="Proteomes" id="UP000002805"/>
    </source>
</evidence>
<proteinExistence type="predicted"/>
<name>B5H708_STRE2</name>
<gene>
    <name evidence="1" type="ORF">SSDG_01189</name>
</gene>
<organism evidence="1 2">
    <name type="scientific">Streptomyces pristinaespiralis (strain ATCC 25486 / DSM 40338 / CBS 914.69 / JCM 4507 / KCC S-0507 / NBRC 13074 / NRRL 2958 / 5647)</name>
    <dbReference type="NCBI Taxonomy" id="457429"/>
    <lineage>
        <taxon>Bacteria</taxon>
        <taxon>Bacillati</taxon>
        <taxon>Actinomycetota</taxon>
        <taxon>Actinomycetes</taxon>
        <taxon>Kitasatosporales</taxon>
        <taxon>Streptomycetaceae</taxon>
        <taxon>Streptomyces</taxon>
    </lineage>
</organism>
<dbReference type="Proteomes" id="UP000002805">
    <property type="component" value="Chromosome"/>
</dbReference>
<evidence type="ECO:0000313" key="1">
    <source>
        <dbReference type="EMBL" id="EDY62619.1"/>
    </source>
</evidence>
<sequence>MTTPLLACPEGGQQFPPATGWESMYALRVNEEHNCAELTNISDSKDAIYGRVLLLRGEGPTAGPMRDPHLGGATHWVRQTAATAAEEALAEQGVTGWVVILPGESVSYRWYDPANLRYYIYEVDVADAQVAQSVKVSEILAAQAADDAVKNSSEKSNALARTINDCAAATKQAWAEVAAPGSPDAGLPNVLKKMRELPECEEAYNAIKDIKKIFIKGGILRQKIDEAAKAFGDAWTKGLQDDAKKLSRHTLRALS</sequence>
<reference evidence="2" key="2">
    <citation type="submission" date="2009-10" db="EMBL/GenBank/DDBJ databases">
        <title>The genome sequence of Streptomyces pristinaespiralis strain ATCC 25486.</title>
        <authorList>
            <consortium name="The Broad Institute Genome Sequencing Platform"/>
            <consortium name="Broad Institute Microbial Sequencing Center"/>
            <person name="Fischbach M."/>
            <person name="Godfrey P."/>
            <person name="Ward D."/>
            <person name="Young S."/>
            <person name="Zeng Q."/>
            <person name="Koehrsen M."/>
            <person name="Alvarado L."/>
            <person name="Berlin A.M."/>
            <person name="Bochicchio J."/>
            <person name="Borenstein D."/>
            <person name="Chapman S.B."/>
            <person name="Chen Z."/>
            <person name="Engels R."/>
            <person name="Freedman E."/>
            <person name="Gellesch M."/>
            <person name="Goldberg J."/>
            <person name="Griggs A."/>
            <person name="Gujja S."/>
            <person name="Heilman E.R."/>
            <person name="Heiman D.I."/>
            <person name="Hepburn T.A."/>
            <person name="Howarth C."/>
            <person name="Jen D."/>
            <person name="Larson L."/>
            <person name="Lewis B."/>
            <person name="Mehta T."/>
            <person name="Park D."/>
            <person name="Pearson M."/>
            <person name="Richards J."/>
            <person name="Roberts A."/>
            <person name="Saif S."/>
            <person name="Shea T.D."/>
            <person name="Shenoy N."/>
            <person name="Sisk P."/>
            <person name="Stolte C."/>
            <person name="Sykes S.N."/>
            <person name="Thomson T."/>
            <person name="Walk T."/>
            <person name="White J."/>
            <person name="Yandava C."/>
            <person name="Straight P."/>
            <person name="Clardy J."/>
            <person name="Hung D."/>
            <person name="Kolter R."/>
            <person name="Mekalanos J."/>
            <person name="Walker S."/>
            <person name="Walsh C.T."/>
            <person name="Wieland-Brown L.C."/>
            <person name="Haas B."/>
            <person name="Nusbaum C."/>
            <person name="Birren B."/>
        </authorList>
    </citation>
    <scope>NUCLEOTIDE SEQUENCE [LARGE SCALE GENOMIC DNA]</scope>
    <source>
        <strain evidence="2">ATCC 25486 / DSM 40338 / CBS 914.69 / JCM 4507 / NBRC 13074 / NRRL 2958 / 5647</strain>
    </source>
</reference>
<dbReference type="EMBL" id="CM000950">
    <property type="protein sequence ID" value="EDY62619.1"/>
    <property type="molecule type" value="Genomic_DNA"/>
</dbReference>
<protein>
    <submittedName>
        <fullName evidence="1">Uncharacterized protein</fullName>
    </submittedName>
</protein>
<accession>B5H708</accession>
<dbReference type="HOGENOM" id="CLU_1089569_0_0_11"/>
<reference evidence="2" key="1">
    <citation type="submission" date="2008-02" db="EMBL/GenBank/DDBJ databases">
        <authorList>
            <consortium name="The Broad Institute Genome Sequencing Platform"/>
            <person name="Fischbach M."/>
            <person name="Ward D."/>
            <person name="Young S."/>
            <person name="Jaffe D."/>
            <person name="Gnerre S."/>
            <person name="Berlin A."/>
            <person name="Heiman D."/>
            <person name="Hepburn T."/>
            <person name="Sykes S."/>
            <person name="Alvarado L."/>
            <person name="Kodira C.D."/>
            <person name="Straight P."/>
            <person name="Clardy J."/>
            <person name="Hung D."/>
            <person name="Kolter R."/>
            <person name="Mekalanos J."/>
            <person name="Walker S."/>
            <person name="Walsh C.T."/>
            <person name="Lander E."/>
            <person name="Galagan J."/>
            <person name="Nusbaum C."/>
            <person name="Birren B."/>
        </authorList>
    </citation>
    <scope>NUCLEOTIDE SEQUENCE [LARGE SCALE GENOMIC DNA]</scope>
    <source>
        <strain evidence="2">ATCC 25486 / DSM 40338 / CBS 914.69 / JCM 4507 / NBRC 13074 / NRRL 2958 / 5647</strain>
    </source>
</reference>
<keyword evidence="2" id="KW-1185">Reference proteome</keyword>
<dbReference type="AlphaFoldDB" id="B5H708"/>